<evidence type="ECO:0000313" key="2">
    <source>
        <dbReference type="EMBL" id="QSX94255.1"/>
    </source>
</evidence>
<accession>A0AAJ4MNP1</accession>
<feature type="transmembrane region" description="Helical" evidence="1">
    <location>
        <begin position="12"/>
        <end position="34"/>
    </location>
</feature>
<dbReference type="Proteomes" id="UP000662821">
    <property type="component" value="Chromosome"/>
</dbReference>
<dbReference type="AlphaFoldDB" id="A0AAJ4MNP1"/>
<protein>
    <submittedName>
        <fullName evidence="2">Uncharacterized protein</fullName>
    </submittedName>
</protein>
<keyword evidence="1" id="KW-1133">Transmembrane helix</keyword>
<dbReference type="GeneID" id="56946881"/>
<dbReference type="EMBL" id="CP071520">
    <property type="protein sequence ID" value="QSX94255.1"/>
    <property type="molecule type" value="Genomic_DNA"/>
</dbReference>
<gene>
    <name evidence="2" type="ORF">J3P46_15990</name>
</gene>
<reference evidence="2 3" key="1">
    <citation type="submission" date="2021-03" db="EMBL/GenBank/DDBJ databases">
        <title>Draft genome sequence of Janthinobacterium sp. strain PLB02 isolated from infected primmorphs (Lubomirskia baicalensis).</title>
        <authorList>
            <person name="Chernogor L.I."/>
            <person name="Belikov S.I."/>
            <person name="Petrushin I.S."/>
        </authorList>
    </citation>
    <scope>NUCLEOTIDE SEQUENCE [LARGE SCALE GENOMIC DNA]</scope>
    <source>
        <strain evidence="2 3">PLB02</strain>
    </source>
</reference>
<keyword evidence="1" id="KW-0812">Transmembrane</keyword>
<name>A0AAJ4MNP1_9BURK</name>
<dbReference type="RefSeq" id="WP_208672406.1">
    <property type="nucleotide sequence ID" value="NZ_CP048832.1"/>
</dbReference>
<proteinExistence type="predicted"/>
<sequence>MLDWIFDAIVWIVRLLLYNLLGTVIEKLFYWPGWAMLRLLTLGHYPPARGTPHNHFAVALFAATVIASGLLMALT</sequence>
<organism evidence="2 3">
    <name type="scientific">Janthinobacterium lividum</name>
    <dbReference type="NCBI Taxonomy" id="29581"/>
    <lineage>
        <taxon>Bacteria</taxon>
        <taxon>Pseudomonadati</taxon>
        <taxon>Pseudomonadota</taxon>
        <taxon>Betaproteobacteria</taxon>
        <taxon>Burkholderiales</taxon>
        <taxon>Oxalobacteraceae</taxon>
        <taxon>Janthinobacterium</taxon>
    </lineage>
</organism>
<feature type="transmembrane region" description="Helical" evidence="1">
    <location>
        <begin position="54"/>
        <end position="74"/>
    </location>
</feature>
<evidence type="ECO:0000313" key="3">
    <source>
        <dbReference type="Proteomes" id="UP000662821"/>
    </source>
</evidence>
<evidence type="ECO:0000256" key="1">
    <source>
        <dbReference type="SAM" id="Phobius"/>
    </source>
</evidence>
<keyword evidence="1" id="KW-0472">Membrane</keyword>